<comment type="caution">
    <text evidence="1">The sequence shown here is derived from an EMBL/GenBank/DDBJ whole genome shotgun (WGS) entry which is preliminary data.</text>
</comment>
<gene>
    <name evidence="1" type="ORF">L2E82_40089</name>
</gene>
<evidence type="ECO:0000313" key="1">
    <source>
        <dbReference type="EMBL" id="KAI3710311.1"/>
    </source>
</evidence>
<proteinExistence type="predicted"/>
<name>A0ACB9AKN7_CICIN</name>
<accession>A0ACB9AKN7</accession>
<protein>
    <submittedName>
        <fullName evidence="1">Uncharacterized protein</fullName>
    </submittedName>
</protein>
<dbReference type="EMBL" id="CM042015">
    <property type="protein sequence ID" value="KAI3710311.1"/>
    <property type="molecule type" value="Genomic_DNA"/>
</dbReference>
<reference evidence="2" key="1">
    <citation type="journal article" date="2022" name="Mol. Ecol. Resour.">
        <title>The genomes of chicory, endive, great burdock and yacon provide insights into Asteraceae palaeo-polyploidization history and plant inulin production.</title>
        <authorList>
            <person name="Fan W."/>
            <person name="Wang S."/>
            <person name="Wang H."/>
            <person name="Wang A."/>
            <person name="Jiang F."/>
            <person name="Liu H."/>
            <person name="Zhao H."/>
            <person name="Xu D."/>
            <person name="Zhang Y."/>
        </authorList>
    </citation>
    <scope>NUCLEOTIDE SEQUENCE [LARGE SCALE GENOMIC DNA]</scope>
    <source>
        <strain evidence="2">cv. Punajuju</strain>
    </source>
</reference>
<keyword evidence="2" id="KW-1185">Reference proteome</keyword>
<evidence type="ECO:0000313" key="2">
    <source>
        <dbReference type="Proteomes" id="UP001055811"/>
    </source>
</evidence>
<sequence length="108" mass="12645">MLTKERSLETVLYYAIENLLSSLNKFYHEEVRTPNASKCEDENPLAPAPFRRFGNTSSSVSFSKLFLFLQVSISVANYNVRMQQEPPNYFPYAHINYINPKYKELPRM</sequence>
<organism evidence="1 2">
    <name type="scientific">Cichorium intybus</name>
    <name type="common">Chicory</name>
    <dbReference type="NCBI Taxonomy" id="13427"/>
    <lineage>
        <taxon>Eukaryota</taxon>
        <taxon>Viridiplantae</taxon>
        <taxon>Streptophyta</taxon>
        <taxon>Embryophyta</taxon>
        <taxon>Tracheophyta</taxon>
        <taxon>Spermatophyta</taxon>
        <taxon>Magnoliopsida</taxon>
        <taxon>eudicotyledons</taxon>
        <taxon>Gunneridae</taxon>
        <taxon>Pentapetalae</taxon>
        <taxon>asterids</taxon>
        <taxon>campanulids</taxon>
        <taxon>Asterales</taxon>
        <taxon>Asteraceae</taxon>
        <taxon>Cichorioideae</taxon>
        <taxon>Cichorieae</taxon>
        <taxon>Cichoriinae</taxon>
        <taxon>Cichorium</taxon>
    </lineage>
</organism>
<dbReference type="Proteomes" id="UP001055811">
    <property type="component" value="Linkage Group LG07"/>
</dbReference>
<reference evidence="1 2" key="2">
    <citation type="journal article" date="2022" name="Mol. Ecol. Resour.">
        <title>The genomes of chicory, endive, great burdock and yacon provide insights into Asteraceae paleo-polyploidization history and plant inulin production.</title>
        <authorList>
            <person name="Fan W."/>
            <person name="Wang S."/>
            <person name="Wang H."/>
            <person name="Wang A."/>
            <person name="Jiang F."/>
            <person name="Liu H."/>
            <person name="Zhao H."/>
            <person name="Xu D."/>
            <person name="Zhang Y."/>
        </authorList>
    </citation>
    <scope>NUCLEOTIDE SEQUENCE [LARGE SCALE GENOMIC DNA]</scope>
    <source>
        <strain evidence="2">cv. Punajuju</strain>
        <tissue evidence="1">Leaves</tissue>
    </source>
</reference>